<dbReference type="Pfam" id="PF13899">
    <property type="entry name" value="Thioredoxin_7"/>
    <property type="match status" value="1"/>
</dbReference>
<dbReference type="InterPro" id="IPR013766">
    <property type="entry name" value="Thioredoxin_domain"/>
</dbReference>
<keyword evidence="2" id="KW-0560">Oxidoreductase</keyword>
<proteinExistence type="predicted"/>
<dbReference type="EC" id="1.8.1.8" evidence="2"/>
<dbReference type="EMBL" id="UOFB01000054">
    <property type="protein sequence ID" value="VAW44651.1"/>
    <property type="molecule type" value="Genomic_DNA"/>
</dbReference>
<gene>
    <name evidence="2" type="ORF">MNBD_GAMMA04-969</name>
</gene>
<dbReference type="GO" id="GO:0047134">
    <property type="term" value="F:protein-disulfide reductase [NAD(P)H] activity"/>
    <property type="evidence" value="ECO:0007669"/>
    <property type="project" value="UniProtKB-EC"/>
</dbReference>
<dbReference type="GO" id="GO:0045454">
    <property type="term" value="P:cell redox homeostasis"/>
    <property type="evidence" value="ECO:0007669"/>
    <property type="project" value="TreeGrafter"/>
</dbReference>
<dbReference type="PANTHER" id="PTHR32234:SF0">
    <property type="entry name" value="THIOL:DISULFIDE INTERCHANGE PROTEIN DSBD"/>
    <property type="match status" value="1"/>
</dbReference>
<name>A0A3B0VP49_9ZZZZ</name>
<reference evidence="2" key="1">
    <citation type="submission" date="2018-06" db="EMBL/GenBank/DDBJ databases">
        <authorList>
            <person name="Zhirakovskaya E."/>
        </authorList>
    </citation>
    <scope>NUCLEOTIDE SEQUENCE</scope>
</reference>
<feature type="non-terminal residue" evidence="2">
    <location>
        <position position="1"/>
    </location>
</feature>
<sequence length="150" mass="16588">LIILIGLMGGSKDVYQPLKTFQGSANAAQAQSTKLNFKIIKSMDDLKAELAKGQPIMFDFYADWCISCKEMERLTFSDPQVQQALAGVTLLKADVTKNDDIDIALMQHFGIVGPPAILFFNAQGQEQKAQRVVGFKSADEFMVNIEQALR</sequence>
<dbReference type="CDD" id="cd02953">
    <property type="entry name" value="DsbDgamma"/>
    <property type="match status" value="1"/>
</dbReference>
<evidence type="ECO:0000313" key="2">
    <source>
        <dbReference type="EMBL" id="VAW44651.1"/>
    </source>
</evidence>
<dbReference type="SUPFAM" id="SSF52833">
    <property type="entry name" value="Thioredoxin-like"/>
    <property type="match status" value="1"/>
</dbReference>
<dbReference type="InterPro" id="IPR035671">
    <property type="entry name" value="DsbD_gamma"/>
</dbReference>
<dbReference type="Gene3D" id="3.40.30.10">
    <property type="entry name" value="Glutaredoxin"/>
    <property type="match status" value="1"/>
</dbReference>
<organism evidence="2">
    <name type="scientific">hydrothermal vent metagenome</name>
    <dbReference type="NCBI Taxonomy" id="652676"/>
    <lineage>
        <taxon>unclassified sequences</taxon>
        <taxon>metagenomes</taxon>
        <taxon>ecological metagenomes</taxon>
    </lineage>
</organism>
<dbReference type="PANTHER" id="PTHR32234">
    <property type="entry name" value="THIOL:DISULFIDE INTERCHANGE PROTEIN DSBD"/>
    <property type="match status" value="1"/>
</dbReference>
<protein>
    <submittedName>
        <fullName evidence="2">Cytochrome c-type biogenesis protein DsbD, protein-disulfide reductase</fullName>
        <ecNumber evidence="2">1.8.1.8</ecNumber>
    </submittedName>
</protein>
<accession>A0A3B0VP49</accession>
<dbReference type="AlphaFoldDB" id="A0A3B0VP49"/>
<dbReference type="PROSITE" id="PS51352">
    <property type="entry name" value="THIOREDOXIN_2"/>
    <property type="match status" value="1"/>
</dbReference>
<feature type="domain" description="Thioredoxin" evidence="1">
    <location>
        <begin position="21"/>
        <end position="150"/>
    </location>
</feature>
<evidence type="ECO:0000259" key="1">
    <source>
        <dbReference type="PROSITE" id="PS51352"/>
    </source>
</evidence>
<dbReference type="InterPro" id="IPR036249">
    <property type="entry name" value="Thioredoxin-like_sf"/>
</dbReference>